<dbReference type="PROSITE" id="PS50157">
    <property type="entry name" value="ZINC_FINGER_C2H2_2"/>
    <property type="match status" value="1"/>
</dbReference>
<evidence type="ECO:0000313" key="3">
    <source>
        <dbReference type="EMBL" id="CAL4078785.1"/>
    </source>
</evidence>
<keyword evidence="1" id="KW-0862">Zinc</keyword>
<keyword evidence="1" id="KW-0863">Zinc-finger</keyword>
<dbReference type="InterPro" id="IPR036236">
    <property type="entry name" value="Znf_C2H2_sf"/>
</dbReference>
<sequence length="131" mass="15363">LEMALKDVFVEEKTKKLNLESKGFSFSTKENSEERFINPISQNNHIINDNPIKLSCYLCKYTCTKVEILINHMLRMHPLFDLYFKCPLCKYESSEVNIFKKHLSVHSGDNLFHCSVCDYISTDPGYFELHM</sequence>
<dbReference type="AlphaFoldDB" id="A0AAV2QAY3"/>
<protein>
    <recommendedName>
        <fullName evidence="2">C2H2-type domain-containing protein</fullName>
    </recommendedName>
</protein>
<feature type="non-terminal residue" evidence="3">
    <location>
        <position position="131"/>
    </location>
</feature>
<feature type="domain" description="C2H2-type" evidence="2">
    <location>
        <begin position="84"/>
        <end position="111"/>
    </location>
</feature>
<gene>
    <name evidence="3" type="ORF">MNOR_LOCUS10746</name>
</gene>
<keyword evidence="4" id="KW-1185">Reference proteome</keyword>
<feature type="non-terminal residue" evidence="3">
    <location>
        <position position="1"/>
    </location>
</feature>
<evidence type="ECO:0000256" key="1">
    <source>
        <dbReference type="PROSITE-ProRule" id="PRU00042"/>
    </source>
</evidence>
<keyword evidence="1" id="KW-0479">Metal-binding</keyword>
<evidence type="ECO:0000313" key="4">
    <source>
        <dbReference type="Proteomes" id="UP001497623"/>
    </source>
</evidence>
<dbReference type="Gene3D" id="3.30.160.60">
    <property type="entry name" value="Classic Zinc Finger"/>
    <property type="match status" value="1"/>
</dbReference>
<evidence type="ECO:0000259" key="2">
    <source>
        <dbReference type="PROSITE" id="PS50157"/>
    </source>
</evidence>
<organism evidence="3 4">
    <name type="scientific">Meganyctiphanes norvegica</name>
    <name type="common">Northern krill</name>
    <name type="synonym">Thysanopoda norvegica</name>
    <dbReference type="NCBI Taxonomy" id="48144"/>
    <lineage>
        <taxon>Eukaryota</taxon>
        <taxon>Metazoa</taxon>
        <taxon>Ecdysozoa</taxon>
        <taxon>Arthropoda</taxon>
        <taxon>Crustacea</taxon>
        <taxon>Multicrustacea</taxon>
        <taxon>Malacostraca</taxon>
        <taxon>Eumalacostraca</taxon>
        <taxon>Eucarida</taxon>
        <taxon>Euphausiacea</taxon>
        <taxon>Euphausiidae</taxon>
        <taxon>Meganyctiphanes</taxon>
    </lineage>
</organism>
<reference evidence="3 4" key="1">
    <citation type="submission" date="2024-05" db="EMBL/GenBank/DDBJ databases">
        <authorList>
            <person name="Wallberg A."/>
        </authorList>
    </citation>
    <scope>NUCLEOTIDE SEQUENCE [LARGE SCALE GENOMIC DNA]</scope>
</reference>
<comment type="caution">
    <text evidence="3">The sequence shown here is derived from an EMBL/GenBank/DDBJ whole genome shotgun (WGS) entry which is preliminary data.</text>
</comment>
<proteinExistence type="predicted"/>
<dbReference type="SUPFAM" id="SSF57667">
    <property type="entry name" value="beta-beta-alpha zinc fingers"/>
    <property type="match status" value="1"/>
</dbReference>
<accession>A0AAV2QAY3</accession>
<dbReference type="GO" id="GO:0008270">
    <property type="term" value="F:zinc ion binding"/>
    <property type="evidence" value="ECO:0007669"/>
    <property type="project" value="UniProtKB-KW"/>
</dbReference>
<dbReference type="InterPro" id="IPR013087">
    <property type="entry name" value="Znf_C2H2_type"/>
</dbReference>
<name>A0AAV2QAY3_MEGNR</name>
<dbReference type="SMART" id="SM00355">
    <property type="entry name" value="ZnF_C2H2"/>
    <property type="match status" value="3"/>
</dbReference>
<dbReference type="EMBL" id="CAXKWB010005516">
    <property type="protein sequence ID" value="CAL4078785.1"/>
    <property type="molecule type" value="Genomic_DNA"/>
</dbReference>
<dbReference type="Proteomes" id="UP001497623">
    <property type="component" value="Unassembled WGS sequence"/>
</dbReference>